<feature type="compositionally biased region" description="Low complexity" evidence="1">
    <location>
        <begin position="718"/>
        <end position="729"/>
    </location>
</feature>
<feature type="compositionally biased region" description="Polar residues" evidence="1">
    <location>
        <begin position="645"/>
        <end position="656"/>
    </location>
</feature>
<feature type="compositionally biased region" description="Low complexity" evidence="1">
    <location>
        <begin position="740"/>
        <end position="765"/>
    </location>
</feature>
<evidence type="ECO:0000256" key="1">
    <source>
        <dbReference type="SAM" id="MobiDB-lite"/>
    </source>
</evidence>
<gene>
    <name evidence="3" type="ORF">BBBOND_0300430</name>
</gene>
<dbReference type="EMBL" id="LK391709">
    <property type="protein sequence ID" value="CDR96138.1"/>
    <property type="molecule type" value="Genomic_DNA"/>
</dbReference>
<keyword evidence="4" id="KW-1185">Reference proteome</keyword>
<feature type="region of interest" description="Disordered" evidence="1">
    <location>
        <begin position="435"/>
        <end position="821"/>
    </location>
</feature>
<evidence type="ECO:0000313" key="3">
    <source>
        <dbReference type="EMBL" id="CDR96138.1"/>
    </source>
</evidence>
<keyword evidence="2" id="KW-1133">Transmembrane helix</keyword>
<feature type="transmembrane region" description="Helical" evidence="2">
    <location>
        <begin position="1743"/>
        <end position="1766"/>
    </location>
</feature>
<protein>
    <submittedName>
        <fullName evidence="3">RIBOSOME BINDING PROTEIN-1, putative</fullName>
    </submittedName>
</protein>
<proteinExistence type="predicted"/>
<evidence type="ECO:0000313" key="4">
    <source>
        <dbReference type="Proteomes" id="UP000033188"/>
    </source>
</evidence>
<dbReference type="KEGG" id="bbig:BBBOND_0300430"/>
<name>A0A061D6F6_BABBI</name>
<feature type="compositionally biased region" description="Pro residues" evidence="1">
    <location>
        <begin position="668"/>
        <end position="678"/>
    </location>
</feature>
<dbReference type="GeneID" id="24564679"/>
<feature type="compositionally biased region" description="Polar residues" evidence="1">
    <location>
        <begin position="787"/>
        <end position="799"/>
    </location>
</feature>
<dbReference type="Proteomes" id="UP000033188">
    <property type="component" value="Chromosome 3"/>
</dbReference>
<dbReference type="STRING" id="5866.A0A061D6F6"/>
<sequence>MTQIPLDTLKQCLQFLEWLHKGSRMRGSMRSRVASQLAGHASNYYNQVVYTGDLPPTVSDFLTKVNKFYAKLCNKAIAGSYETATLAEVVNALLECIPKVLAALYFLRYNVDKKFKVLGGGGWAGNNPGIDGNRYVWRWFKSDNWGGATQRYLRATKQDREFGIPTGVVPGGFEKNDLKEGWNYYSHEGYYYSENMIDDIKAILSKNGRNDYRNIFVTSIISAAGTDIANTANAVGLLVLFCSIVLKGVTHDGGEMKRKLEEDLTDNNNKKCIDWNKLTSHCRMLKSQLEGFFSDDAFSYTGEAPSIESENETKFMKETAKWFRGKLSHVVRNVNRISRDYPDVRRSNFSPINSFAANNMFPYGFIFGEKNYGTFFDGLNTLSQKWKRVIDMINTNKSLEKLKTLLEGEGCPKFEARKLNDTNASTTNSAFTKHVASETDAPHPTVNKAGESSPQAKKAEGAQNQGKKAEGAQNQGKKAEGAQNQGKKSEGAQNQGKKAEGAQNQGKKPEGAQNQGKKAEGAQNQGKKAEGAQNQGKKAEGAQNQGKKSEGAQNQGKKAEGAQNQGKKPEGAQNQGKKAEGAQNQGKKSEGAQNQGKKAEGAQNQGKKSEGAQNQGKKAEGGQNQGTEVKPDPNGTEAKSEQEPGSHQNVRVSDSQKPGAPNEVGSAVPPPPAPPSSVPAPRESAGTPDGGTPGSPGINNSSTHTGGSKVIATPQSPSRTGAGSNRSGGSRTGSDEGKGDQASASDADAVSSQGNTTTKGTDTTTSNDLGTGLSVGFKNGGSGSTGVQGSDQRSANSPNPDDKCPRSRGYRQIRLGPNSGTYCVRDDDYKRQEEINNKWYEKVKKSEDAAKRRKQDEEEKRKLQKDAHEKLQNKWHQDFIFSGGVDVYGYPLKHNPDAPLQPVFVELGGLPIMDPIKETQSNYPEAPSMIHFQQPPLADHNFPHPPVPIQHLINIPTEGALSTDKYSIHSFPTDKSGISPVKDEKRKFRESFVPTDFLDPLPPINLEVVEAYTPIKADTPPDLFIEVAKRPFADPVSVNDLDLDAPYAKTYDILRDRYQELGHATGEIKSFSDVPRTNFHLDFVQGLPGLEGYEDPGMPRDSPRQVAEHNVPLVPDTSFIQRTLELSAPHVDIDVANKWSTDTDSKPKDISLEIQHVDPLESLGLPPILPTVLVERADRSTIQNESDLPFEVSIHVPDRAVQDALHDVDLYYDHYANADSILRNEIKNAESWYGEDKDFSGLPKSNFNLDFTPAFFEYNGHQDPGIPRDPSRQVSARDLPLFPDPTQCLNPWYVDPSSKSSTFSPAPNSDHLPPPQTIRGMLFWIVGLTEYGYIERITEHVVCILEDINNASSVYQFPDSLDIAALTTSLVTKTLTDSCHFAANFLYRFKHKDVSDAFKSFFKNQDNNGFYYSPDPACLLCQLRDYVYAAHHQLQFLKAQCNRDKSHGGWQDCKYGSDITSPNSPLQAFLTDGCYSDFDTYLFDPGNICLKSRVKMGFRYEGLPDESHDGSYLSTILSPTCGGDDPLLTLSSYLNCLTRRTPRTTGELVSFFHHFGNELHLSYSKGPSNLGTALSTPHDCCPNWDHLGRPDLDAVRDFRGCQSPSSGNCHPNTLFTLLGCHIGNVHCHRHLSPITYRAYALYSPIFSHTYLSWTVYLTDRLWESLDKLLYDLDRLQCSNVRANHHCADALPLLYYHGFTPPEGMPASAVKCSDVIAKLEEVVNGDAVAKLVTCMDSFLYRIRMPFIILGFALWSAAFCLLVHAILYRRDMLRIRSHIMRCKVSHAIDVKVLLSLSRNMISLYDIEYFDDDDELTEASNTLFQ</sequence>
<dbReference type="VEuPathDB" id="PiroplasmaDB:BBBOND_0300430"/>
<keyword evidence="2" id="KW-0472">Membrane</keyword>
<feature type="compositionally biased region" description="Polar residues" evidence="1">
    <location>
        <begin position="462"/>
        <end position="616"/>
    </location>
</feature>
<organism evidence="3 4">
    <name type="scientific">Babesia bigemina</name>
    <dbReference type="NCBI Taxonomy" id="5866"/>
    <lineage>
        <taxon>Eukaryota</taxon>
        <taxon>Sar</taxon>
        <taxon>Alveolata</taxon>
        <taxon>Apicomplexa</taxon>
        <taxon>Aconoidasida</taxon>
        <taxon>Piroplasmida</taxon>
        <taxon>Babesiidae</taxon>
        <taxon>Babesia</taxon>
    </lineage>
</organism>
<reference evidence="4" key="1">
    <citation type="journal article" date="2014" name="Nucleic Acids Res.">
        <title>The evolutionary dynamics of variant antigen genes in Babesia reveal a history of genomic innovation underlying host-parasite interaction.</title>
        <authorList>
            <person name="Jackson A.P."/>
            <person name="Otto T.D."/>
            <person name="Darby A."/>
            <person name="Ramaprasad A."/>
            <person name="Xia D."/>
            <person name="Echaide I.E."/>
            <person name="Farber M."/>
            <person name="Gahlot S."/>
            <person name="Gamble J."/>
            <person name="Gupta D."/>
            <person name="Gupta Y."/>
            <person name="Jackson L."/>
            <person name="Malandrin L."/>
            <person name="Malas T.B."/>
            <person name="Moussa E."/>
            <person name="Nair M."/>
            <person name="Reid A.J."/>
            <person name="Sanders M."/>
            <person name="Sharma J."/>
            <person name="Tracey A."/>
            <person name="Quail M.A."/>
            <person name="Weir W."/>
            <person name="Wastling J.M."/>
            <person name="Hall N."/>
            <person name="Willadsen P."/>
            <person name="Lingelbach K."/>
            <person name="Shiels B."/>
            <person name="Tait A."/>
            <person name="Berriman M."/>
            <person name="Allred D.R."/>
            <person name="Pain A."/>
        </authorList>
    </citation>
    <scope>NUCLEOTIDE SEQUENCE [LARGE SCALE GENOMIC DNA]</scope>
    <source>
        <strain evidence="4">Bond</strain>
    </source>
</reference>
<dbReference type="RefSeq" id="XP_012768324.1">
    <property type="nucleotide sequence ID" value="XM_012912870.1"/>
</dbReference>
<feature type="region of interest" description="Disordered" evidence="1">
    <location>
        <begin position="845"/>
        <end position="869"/>
    </location>
</feature>
<evidence type="ECO:0000256" key="2">
    <source>
        <dbReference type="SAM" id="Phobius"/>
    </source>
</evidence>
<accession>A0A061D6F6</accession>
<keyword evidence="2" id="KW-0812">Transmembrane</keyword>